<comment type="caution">
    <text evidence="3">The sequence shown here is derived from an EMBL/GenBank/DDBJ whole genome shotgun (WGS) entry which is preliminary data.</text>
</comment>
<dbReference type="Pfam" id="PF01380">
    <property type="entry name" value="SIS"/>
    <property type="match status" value="1"/>
</dbReference>
<dbReference type="PANTHER" id="PTHR38418:SF2">
    <property type="entry name" value="SUGAR ISOMERASE, KPSF_GUTQ (AFU_ORTHOLOGUE AFUA_6G08860)"/>
    <property type="match status" value="1"/>
</dbReference>
<dbReference type="SUPFAM" id="SSF53697">
    <property type="entry name" value="SIS domain"/>
    <property type="match status" value="1"/>
</dbReference>
<dbReference type="InterPro" id="IPR046348">
    <property type="entry name" value="SIS_dom_sf"/>
</dbReference>
<keyword evidence="4" id="KW-1185">Reference proteome</keyword>
<evidence type="ECO:0000256" key="1">
    <source>
        <dbReference type="SAM" id="MobiDB-lite"/>
    </source>
</evidence>
<feature type="domain" description="SIS" evidence="2">
    <location>
        <begin position="96"/>
        <end position="246"/>
    </location>
</feature>
<dbReference type="STRING" id="5098.A0A507R708"/>
<evidence type="ECO:0000313" key="3">
    <source>
        <dbReference type="EMBL" id="TQB77601.1"/>
    </source>
</evidence>
<dbReference type="Proteomes" id="UP000319663">
    <property type="component" value="Unassembled WGS sequence"/>
</dbReference>
<feature type="compositionally biased region" description="Pro residues" evidence="1">
    <location>
        <begin position="306"/>
        <end position="315"/>
    </location>
</feature>
<dbReference type="EMBL" id="VIFY01000001">
    <property type="protein sequence ID" value="TQB77601.1"/>
    <property type="molecule type" value="Genomic_DNA"/>
</dbReference>
<dbReference type="CDD" id="cd05014">
    <property type="entry name" value="SIS_Kpsf"/>
    <property type="match status" value="1"/>
</dbReference>
<name>A0A507R708_MONPU</name>
<dbReference type="AlphaFoldDB" id="A0A507R708"/>
<dbReference type="OrthoDB" id="1872003at2759"/>
<dbReference type="GO" id="GO:0097367">
    <property type="term" value="F:carbohydrate derivative binding"/>
    <property type="evidence" value="ECO:0007669"/>
    <property type="project" value="InterPro"/>
</dbReference>
<dbReference type="PROSITE" id="PS51464">
    <property type="entry name" value="SIS"/>
    <property type="match status" value="1"/>
</dbReference>
<sequence>MAFKLIVQPKQQQSLHLSSPSMSTSVPPVQENFPRLPATLLRPTDVASEDADADAGLVATAIHVISTERAALSNLERIYQTDQLARENLTRAVTQIASSVKNGGKLVVCGVGKSGKIGRKVEATMNSMGIHSAFLHPTEALHGDLGMVRPDDTLLLISFSGRTPELLLLLPHIPPTVSVIAITSHSHPSTCPLLSYHPPELGILLPAPIHEDEESSFGVCAPTSSTTVALSLGDALAIAVARKLHTLPGRGPAEVFKGFHPGGAIGAASALSTPNSMSASMSSISTISSPSSGSSTPPSDYLQSRPIPPRPPVAVPQPQLTLLPPVSHSVPDHHGKLLRDSATFVPLQHIPTVSSPSPDPLRLLDILLTALQHPNAKSWVFLSESDIIPPRRIRSLSQRTRDADNAAHIGTHTHVAELADRISSFSVNKRDWLCVPASSTVDDVRSLLRPDSESESESGSSIAVIAVMADGYHARDKGKLKDELALSYETCLGVIEADDVRDSSCG</sequence>
<dbReference type="InterPro" id="IPR035474">
    <property type="entry name" value="SIS_Kpsf"/>
</dbReference>
<dbReference type="GO" id="GO:1901135">
    <property type="term" value="P:carbohydrate derivative metabolic process"/>
    <property type="evidence" value="ECO:0007669"/>
    <property type="project" value="InterPro"/>
</dbReference>
<evidence type="ECO:0000313" key="4">
    <source>
        <dbReference type="Proteomes" id="UP000319663"/>
    </source>
</evidence>
<accession>A0A507R708</accession>
<evidence type="ECO:0000259" key="2">
    <source>
        <dbReference type="PROSITE" id="PS51464"/>
    </source>
</evidence>
<gene>
    <name evidence="3" type="ORF">MPDQ_000142</name>
</gene>
<feature type="region of interest" description="Disordered" evidence="1">
    <location>
        <begin position="279"/>
        <end position="324"/>
    </location>
</feature>
<proteinExistence type="predicted"/>
<protein>
    <recommendedName>
        <fullName evidence="2">SIS domain-containing protein</fullName>
    </recommendedName>
</protein>
<reference evidence="3 4" key="1">
    <citation type="submission" date="2019-06" db="EMBL/GenBank/DDBJ databases">
        <title>Wine fermentation using esterase from Monascus purpureus.</title>
        <authorList>
            <person name="Geng C."/>
            <person name="Zhang Y."/>
        </authorList>
    </citation>
    <scope>NUCLEOTIDE SEQUENCE [LARGE SCALE GENOMIC DNA]</scope>
    <source>
        <strain evidence="3">HQ1</strain>
    </source>
</reference>
<dbReference type="Gene3D" id="3.40.50.10490">
    <property type="entry name" value="Glucose-6-phosphate isomerase like protein, domain 1"/>
    <property type="match status" value="1"/>
</dbReference>
<feature type="compositionally biased region" description="Low complexity" evidence="1">
    <location>
        <begin position="279"/>
        <end position="299"/>
    </location>
</feature>
<dbReference type="InterPro" id="IPR001347">
    <property type="entry name" value="SIS_dom"/>
</dbReference>
<organism evidence="3 4">
    <name type="scientific">Monascus purpureus</name>
    <name type="common">Red mold</name>
    <name type="synonym">Monascus anka</name>
    <dbReference type="NCBI Taxonomy" id="5098"/>
    <lineage>
        <taxon>Eukaryota</taxon>
        <taxon>Fungi</taxon>
        <taxon>Dikarya</taxon>
        <taxon>Ascomycota</taxon>
        <taxon>Pezizomycotina</taxon>
        <taxon>Eurotiomycetes</taxon>
        <taxon>Eurotiomycetidae</taxon>
        <taxon>Eurotiales</taxon>
        <taxon>Aspergillaceae</taxon>
        <taxon>Monascus</taxon>
    </lineage>
</organism>
<dbReference type="PANTHER" id="PTHR38418">
    <property type="entry name" value="SUGAR ISOMERASE, KPSF/GUTQ (AFU_ORTHOLOGUE AFUA_6G08860)"/>
    <property type="match status" value="1"/>
</dbReference>